<dbReference type="EMBL" id="CABVQS010000029">
    <property type="protein sequence ID" value="VWD53941.1"/>
    <property type="molecule type" value="Genomic_DNA"/>
</dbReference>
<dbReference type="RefSeq" id="WP_089444928.1">
    <property type="nucleotide sequence ID" value="NZ_CABVQS010000029.1"/>
</dbReference>
<dbReference type="Proteomes" id="UP000494109">
    <property type="component" value="Unassembled WGS sequence"/>
</dbReference>
<proteinExistence type="predicted"/>
<organism evidence="2 3">
    <name type="scientific">Burkholderia contaminans</name>
    <dbReference type="NCBI Taxonomy" id="488447"/>
    <lineage>
        <taxon>Bacteria</taxon>
        <taxon>Pseudomonadati</taxon>
        <taxon>Pseudomonadota</taxon>
        <taxon>Betaproteobacteria</taxon>
        <taxon>Burkholderiales</taxon>
        <taxon>Burkholderiaceae</taxon>
        <taxon>Burkholderia</taxon>
        <taxon>Burkholderia cepacia complex</taxon>
    </lineage>
</organism>
<reference evidence="2 3" key="1">
    <citation type="submission" date="2019-09" db="EMBL/GenBank/DDBJ databases">
        <authorList>
            <person name="Depoorter E."/>
        </authorList>
    </citation>
    <scope>NUCLEOTIDE SEQUENCE [LARGE SCALE GENOMIC DNA]</scope>
    <source>
        <strain evidence="2">R-71033</strain>
    </source>
</reference>
<evidence type="ECO:0000313" key="2">
    <source>
        <dbReference type="EMBL" id="VWD53941.1"/>
    </source>
</evidence>
<evidence type="ECO:0000256" key="1">
    <source>
        <dbReference type="SAM" id="SignalP"/>
    </source>
</evidence>
<feature type="chain" id="PRO_5026741138" evidence="1">
    <location>
        <begin position="23"/>
        <end position="273"/>
    </location>
</feature>
<name>A0A6P3B259_9BURK</name>
<keyword evidence="1" id="KW-0732">Signal</keyword>
<accession>A0A6P3B259</accession>
<dbReference type="AlphaFoldDB" id="A0A6P3B259"/>
<gene>
    <name evidence="2" type="ORF">BCO71033_05640</name>
</gene>
<evidence type="ECO:0000313" key="3">
    <source>
        <dbReference type="Proteomes" id="UP000494109"/>
    </source>
</evidence>
<sequence>MNVFTRGLLVAAAVASIGGASAADAAAAEPAPTPAAQAVYPAVERLLGELRTRSTPDQYAAVARAIHASPALAGQLNELVDAGLLTRIAVDSGEPALGRTSGALRNGSVWILTPAFVESQAPRRLSHVVHDGDILPDNMVFALGYMAWRAKHDADVSREAAALRASDDSADEKKRRWIELNTRIDAGGFIQGWNDTVDAAAVQHDGRPVGITQIVPMLMNLRYRGPLIKAIQATPPLRVTATTFPFDDASIDALALALKGSSVIDIEPLSAAR</sequence>
<protein>
    <submittedName>
        <fullName evidence="2">Uncharacterized protein</fullName>
    </submittedName>
</protein>
<feature type="signal peptide" evidence="1">
    <location>
        <begin position="1"/>
        <end position="22"/>
    </location>
</feature>